<dbReference type="EMBL" id="JAQQFM010000003">
    <property type="protein sequence ID" value="MFL9924027.1"/>
    <property type="molecule type" value="Genomic_DNA"/>
</dbReference>
<evidence type="ECO:0000313" key="3">
    <source>
        <dbReference type="Proteomes" id="UP001629246"/>
    </source>
</evidence>
<feature type="chain" id="PRO_5045499448" evidence="1">
    <location>
        <begin position="29"/>
        <end position="282"/>
    </location>
</feature>
<sequence>MPAHRRFLPQTMLFSSLLAVFGNMPAAAEPAAAISVFAAGSLTGPFTVLARQFTAASGIPVNLSFGPAGLLLARIEKGETADVFASANMEHPQKLAREGKASAPVIFTRNKLCAVARPDLQLTPQNFLSTLLDPKINFGTSTPKADPGGDYTWMMFDRAGKLQNGADQTLKTKARQLVGGKDNPPVPAGQDAVKYFIAHRQVDAFIGYCSSRQTEPDPTLTKIELPPELSVAADYGLSVLQQPADAGKFNAAYRFALFVLTPAAQQTLASYGFAPVATAGRQ</sequence>
<dbReference type="Proteomes" id="UP001629246">
    <property type="component" value="Unassembled WGS sequence"/>
</dbReference>
<dbReference type="Gene3D" id="3.40.190.10">
    <property type="entry name" value="Periplasmic binding protein-like II"/>
    <property type="match status" value="2"/>
</dbReference>
<protein>
    <submittedName>
        <fullName evidence="2">Substrate-binding domain-containing protein</fullName>
    </submittedName>
</protein>
<dbReference type="SUPFAM" id="SSF53850">
    <property type="entry name" value="Periplasmic binding protein-like II"/>
    <property type="match status" value="1"/>
</dbReference>
<organism evidence="2 3">
    <name type="scientific">Herbaspirillum lusitanum</name>
    <dbReference type="NCBI Taxonomy" id="213312"/>
    <lineage>
        <taxon>Bacteria</taxon>
        <taxon>Pseudomonadati</taxon>
        <taxon>Pseudomonadota</taxon>
        <taxon>Betaproteobacteria</taxon>
        <taxon>Burkholderiales</taxon>
        <taxon>Oxalobacteraceae</taxon>
        <taxon>Herbaspirillum</taxon>
    </lineage>
</organism>
<evidence type="ECO:0000256" key="1">
    <source>
        <dbReference type="SAM" id="SignalP"/>
    </source>
</evidence>
<proteinExistence type="predicted"/>
<dbReference type="RefSeq" id="WP_408156246.1">
    <property type="nucleotide sequence ID" value="NZ_JAQQFM010000003.1"/>
</dbReference>
<keyword evidence="3" id="KW-1185">Reference proteome</keyword>
<feature type="signal peptide" evidence="1">
    <location>
        <begin position="1"/>
        <end position="28"/>
    </location>
</feature>
<keyword evidence="1" id="KW-0732">Signal</keyword>
<gene>
    <name evidence="2" type="ORF">PQR62_07120</name>
</gene>
<evidence type="ECO:0000313" key="2">
    <source>
        <dbReference type="EMBL" id="MFL9924027.1"/>
    </source>
</evidence>
<dbReference type="PANTHER" id="PTHR30632">
    <property type="entry name" value="MOLYBDATE-BINDING PERIPLASMIC PROTEIN"/>
    <property type="match status" value="1"/>
</dbReference>
<dbReference type="PANTHER" id="PTHR30632:SF0">
    <property type="entry name" value="SULFATE-BINDING PROTEIN"/>
    <property type="match status" value="1"/>
</dbReference>
<accession>A0ABW9A7T5</accession>
<dbReference type="Pfam" id="PF13531">
    <property type="entry name" value="SBP_bac_11"/>
    <property type="match status" value="1"/>
</dbReference>
<reference evidence="2 3" key="1">
    <citation type="journal article" date="2024" name="Chem. Sci.">
        <title>Discovery of megapolipeptins by genome mining of a Burkholderiales bacteria collection.</title>
        <authorList>
            <person name="Paulo B.S."/>
            <person name="Recchia M.J.J."/>
            <person name="Lee S."/>
            <person name="Fergusson C.H."/>
            <person name="Romanowski S.B."/>
            <person name="Hernandez A."/>
            <person name="Krull N."/>
            <person name="Liu D.Y."/>
            <person name="Cavanagh H."/>
            <person name="Bos A."/>
            <person name="Gray C.A."/>
            <person name="Murphy B.T."/>
            <person name="Linington R.G."/>
            <person name="Eustaquio A.S."/>
        </authorList>
    </citation>
    <scope>NUCLEOTIDE SEQUENCE [LARGE SCALE GENOMIC DNA]</scope>
    <source>
        <strain evidence="2 3">RL21-008-BIB-A</strain>
    </source>
</reference>
<dbReference type="InterPro" id="IPR050682">
    <property type="entry name" value="ModA/WtpA"/>
</dbReference>
<name>A0ABW9A7T5_9BURK</name>
<comment type="caution">
    <text evidence="2">The sequence shown here is derived from an EMBL/GenBank/DDBJ whole genome shotgun (WGS) entry which is preliminary data.</text>
</comment>